<proteinExistence type="predicted"/>
<dbReference type="RefSeq" id="WP_005596259.1">
    <property type="nucleotide sequence ID" value="NZ_AFWE01000154.1"/>
</dbReference>
<evidence type="ECO:0000313" key="2">
    <source>
        <dbReference type="Proteomes" id="UP000004349"/>
    </source>
</evidence>
<evidence type="ECO:0000313" key="1">
    <source>
        <dbReference type="EMBL" id="EGU34788.1"/>
    </source>
</evidence>
<accession>F9RQ02</accession>
<reference evidence="1 2" key="1">
    <citation type="journal article" date="2012" name="Int. J. Syst. Evol. Microbiol.">
        <title>Vibrio caribbeanicus sp. nov., isolated from the marine sponge Scleritoderma cyanea.</title>
        <authorList>
            <person name="Hoffmann M."/>
            <person name="Monday S.R."/>
            <person name="Allard M.W."/>
            <person name="Strain E.A."/>
            <person name="Whittaker P."/>
            <person name="Naum M."/>
            <person name="McCarthy P.J."/>
            <person name="Lopez J.V."/>
            <person name="Fischer M."/>
            <person name="Brown E.W."/>
        </authorList>
    </citation>
    <scope>NUCLEOTIDE SEQUENCE [LARGE SCALE GENOMIC DNA]</scope>
    <source>
        <strain evidence="1 2">LMG 19158</strain>
    </source>
</reference>
<dbReference type="EMBL" id="AFWE01000154">
    <property type="protein sequence ID" value="EGU34788.1"/>
    <property type="molecule type" value="Genomic_DNA"/>
</dbReference>
<dbReference type="AlphaFoldDB" id="F9RQ02"/>
<sequence>MPPKTLRLVLDTEPFLEVMQQEHRYLRTSRNPNDSKIKEKAELAGNEYSFLKVGNLIEQLPVIDSWPVEDYKNANWIDDEGEKIRKRSGVRSFFLLSCLGWSSF</sequence>
<protein>
    <submittedName>
        <fullName evidence="1">Uncharacterized protein</fullName>
    </submittedName>
</protein>
<name>F9RQ02_9VIBR</name>
<comment type="caution">
    <text evidence="1">The sequence shown here is derived from an EMBL/GenBank/DDBJ whole genome shotgun (WGS) entry which is preliminary data.</text>
</comment>
<gene>
    <name evidence="1" type="ORF">VIS19158_22649</name>
</gene>
<organism evidence="1 2">
    <name type="scientific">Vibrio scophthalmi LMG 19158</name>
    <dbReference type="NCBI Taxonomy" id="870967"/>
    <lineage>
        <taxon>Bacteria</taxon>
        <taxon>Pseudomonadati</taxon>
        <taxon>Pseudomonadota</taxon>
        <taxon>Gammaproteobacteria</taxon>
        <taxon>Vibrionales</taxon>
        <taxon>Vibrionaceae</taxon>
        <taxon>Vibrio</taxon>
    </lineage>
</organism>
<dbReference type="Proteomes" id="UP000004349">
    <property type="component" value="Unassembled WGS sequence"/>
</dbReference>